<evidence type="ECO:0000313" key="2">
    <source>
        <dbReference type="Proteomes" id="UP001596086"/>
    </source>
</evidence>
<evidence type="ECO:0000313" key="1">
    <source>
        <dbReference type="EMBL" id="MFC5551781.1"/>
    </source>
</evidence>
<dbReference type="Proteomes" id="UP001596086">
    <property type="component" value="Unassembled WGS sequence"/>
</dbReference>
<organism evidence="1 2">
    <name type="scientific">Massilia aerilata</name>
    <dbReference type="NCBI Taxonomy" id="453817"/>
    <lineage>
        <taxon>Bacteria</taxon>
        <taxon>Pseudomonadati</taxon>
        <taxon>Pseudomonadota</taxon>
        <taxon>Betaproteobacteria</taxon>
        <taxon>Burkholderiales</taxon>
        <taxon>Oxalobacteraceae</taxon>
        <taxon>Telluria group</taxon>
        <taxon>Massilia</taxon>
    </lineage>
</organism>
<sequence>MTGPIAANQDQPLNPSTFKHQALLLKSMHCCRPVLHNGLKHYIQGLTSNVSGCDITMLVYLTGKPDGIDSSLIEIMTTPQQATEETHHA</sequence>
<proteinExistence type="predicted"/>
<gene>
    <name evidence="1" type="ORF">ACFPO9_24955</name>
</gene>
<name>A0ABW0S603_9BURK</name>
<dbReference type="EMBL" id="JBHSMZ010000024">
    <property type="protein sequence ID" value="MFC5551781.1"/>
    <property type="molecule type" value="Genomic_DNA"/>
</dbReference>
<dbReference type="RefSeq" id="WP_379776404.1">
    <property type="nucleotide sequence ID" value="NZ_JBHSMZ010000024.1"/>
</dbReference>
<reference evidence="2" key="1">
    <citation type="journal article" date="2019" name="Int. J. Syst. Evol. Microbiol.">
        <title>The Global Catalogue of Microorganisms (GCM) 10K type strain sequencing project: providing services to taxonomists for standard genome sequencing and annotation.</title>
        <authorList>
            <consortium name="The Broad Institute Genomics Platform"/>
            <consortium name="The Broad Institute Genome Sequencing Center for Infectious Disease"/>
            <person name="Wu L."/>
            <person name="Ma J."/>
        </authorList>
    </citation>
    <scope>NUCLEOTIDE SEQUENCE [LARGE SCALE GENOMIC DNA]</scope>
    <source>
        <strain evidence="2">CGMCC 4.5798</strain>
    </source>
</reference>
<keyword evidence="2" id="KW-1185">Reference proteome</keyword>
<comment type="caution">
    <text evidence="1">The sequence shown here is derived from an EMBL/GenBank/DDBJ whole genome shotgun (WGS) entry which is preliminary data.</text>
</comment>
<protein>
    <submittedName>
        <fullName evidence="1">Uncharacterized protein</fullName>
    </submittedName>
</protein>
<accession>A0ABW0S603</accession>